<feature type="compositionally biased region" description="Basic and acidic residues" evidence="10">
    <location>
        <begin position="256"/>
        <end position="286"/>
    </location>
</feature>
<dbReference type="Pfam" id="PF17959">
    <property type="entry name" value="EF-hand_14"/>
    <property type="match status" value="1"/>
</dbReference>
<reference evidence="12 13" key="1">
    <citation type="submission" date="2023-03" db="EMBL/GenBank/DDBJ databases">
        <title>High-quality genome of Scylla paramamosain provides insights in environmental adaptation.</title>
        <authorList>
            <person name="Zhang L."/>
        </authorList>
    </citation>
    <scope>NUCLEOTIDE SEQUENCE [LARGE SCALE GENOMIC DNA]</scope>
    <source>
        <strain evidence="12">LZ_2023a</strain>
        <tissue evidence="12">Muscle</tissue>
    </source>
</reference>
<dbReference type="InterPro" id="IPR002110">
    <property type="entry name" value="Ankyrin_rpt"/>
</dbReference>
<dbReference type="HAMAP" id="MF_00313">
    <property type="entry name" value="Glutaminase"/>
    <property type="match status" value="1"/>
</dbReference>
<dbReference type="NCBIfam" id="TIGR03814">
    <property type="entry name" value="Gln_ase"/>
    <property type="match status" value="1"/>
</dbReference>
<name>A0AAW0SZ32_SCYPA</name>
<sequence length="1044" mass="116316">MSKAQNRSPAGRPNPAPAKAEVNKLAGQGKDKMETRHVQDKTRNGTQTKNATKDSNQVKAKTTDKTMNSKHNKNGTQQETKCALSKTETRQILQDNPVKDAAQRNTEGTPTQDSTQGRDAMIKNTEDTCNMKDVLSIPSDVKDEVQVDQMLNDSQERNPVLNDFQLKDPVLNGSQINDEVNAGEIIQGEVKNMNNGPVEVIVNDLVINDTGTVKDKDSGLVNESIRGSEGQGNQVEQNRKVTDKQNAIVNSVDKTNGQREKTDGETRDKNPMEAREKTVSDVKDQTNQENHIANPEIDLPQITVMTEDDADDDLLSDSEGETGNPRQRSNHMKNGHARSRHRRNEMRHRHEVEDEDSDNDSSDQLAMDNALVRHLLPHMSPALLPKAMQPLSGARDYSSNSSDEEQQTHSKKLSLNVIKESSEGSGNNTDAESDEEPMAPPPTALASLRRHSFHHFPAPPTKSQSKKAEKVRALLQAVEEEELEKISKKLGEKSNLVRQHLGHVENRLFEMFGDEEKRTININKFLMGLTATGMRPSDPRLKQTRQNLKKLQDQLGSEFVSLDIDYETFMGIISENLEIVVKAFSANFVIPDFQGFCKQMEEIYNKCYTNHSGKPAEYIPQLARFDSKSWGMAICTVDGQRFSLGDVDVPFTIQSCSYAFMYAAAVGLLETEKVHSYVGMEPSGRYHNELCLDYNNKPHNPMINSGAIMTAAIIKPELSAADRFDYMFKVYKRLAGEEYLGFNNSVFLSERECADRNFALAYFMRENKCFPQNHKLHESLDFYFQLCSLEITAESGAVMAATLANGGLNPLTGDPVLTVDAVRNTLTLMHSCGMYNYSGQFAFHVGLPAKSGVSGCVLLVIPNTMGICLWSPPLDANGNSCRGVQFCMEMVSRFNFHNFDNLRGFNQPKQDPRTAKIESKAQILFDLLFSAAAGDMSALRRHALAGTDMQAKDYDGRTALHVATSEGHDEIVSFLLNNCNVDPLPKDRWGRTPLDDAESFDHPRCAKLITNCCKKKGIKLPISYKEYAEISKQQNGPLVSVNSS</sequence>
<dbReference type="Gene3D" id="1.25.40.20">
    <property type="entry name" value="Ankyrin repeat-containing domain"/>
    <property type="match status" value="1"/>
</dbReference>
<dbReference type="Pfam" id="PF04960">
    <property type="entry name" value="Glutaminase"/>
    <property type="match status" value="1"/>
</dbReference>
<dbReference type="FunFam" id="1.25.40.20:FF:000069">
    <property type="entry name" value="Glutaminase, isoform E"/>
    <property type="match status" value="1"/>
</dbReference>
<feature type="region of interest" description="Disordered" evidence="10">
    <location>
        <begin position="223"/>
        <end position="363"/>
    </location>
</feature>
<evidence type="ECO:0000256" key="2">
    <source>
        <dbReference type="ARBA" id="ARBA00011881"/>
    </source>
</evidence>
<feature type="compositionally biased region" description="Acidic residues" evidence="10">
    <location>
        <begin position="306"/>
        <end position="320"/>
    </location>
</feature>
<feature type="repeat" description="ANK" evidence="9">
    <location>
        <begin position="955"/>
        <end position="978"/>
    </location>
</feature>
<feature type="compositionally biased region" description="Polar residues" evidence="10">
    <location>
        <begin position="103"/>
        <end position="117"/>
    </location>
</feature>
<dbReference type="GO" id="GO:0004359">
    <property type="term" value="F:glutaminase activity"/>
    <property type="evidence" value="ECO:0007669"/>
    <property type="project" value="UniProtKB-EC"/>
</dbReference>
<keyword evidence="4" id="KW-0677">Repeat</keyword>
<dbReference type="PROSITE" id="PS50297">
    <property type="entry name" value="ANK_REP_REGION"/>
    <property type="match status" value="1"/>
</dbReference>
<feature type="compositionally biased region" description="Basic and acidic residues" evidence="10">
    <location>
        <begin position="29"/>
        <end position="43"/>
    </location>
</feature>
<dbReference type="GO" id="GO:0006537">
    <property type="term" value="P:glutamate biosynthetic process"/>
    <property type="evidence" value="ECO:0007669"/>
    <property type="project" value="TreeGrafter"/>
</dbReference>
<dbReference type="AlphaFoldDB" id="A0AAW0SZ32"/>
<dbReference type="InterPro" id="IPR036770">
    <property type="entry name" value="Ankyrin_rpt-contain_sf"/>
</dbReference>
<dbReference type="Pfam" id="PF12796">
    <property type="entry name" value="Ank_2"/>
    <property type="match status" value="1"/>
</dbReference>
<dbReference type="SUPFAM" id="SSF56601">
    <property type="entry name" value="beta-lactamase/transpeptidase-like"/>
    <property type="match status" value="1"/>
</dbReference>
<dbReference type="SUPFAM" id="SSF48403">
    <property type="entry name" value="Ankyrin repeat"/>
    <property type="match status" value="1"/>
</dbReference>
<keyword evidence="6 9" id="KW-0040">ANK repeat</keyword>
<proteinExistence type="inferred from homology"/>
<keyword evidence="13" id="KW-1185">Reference proteome</keyword>
<dbReference type="EC" id="3.5.1.2" evidence="3"/>
<dbReference type="FunFam" id="3.40.710.10:FF:000008">
    <property type="entry name" value="Glutaminase, isoform E"/>
    <property type="match status" value="1"/>
</dbReference>
<gene>
    <name evidence="12" type="ORF">O3P69_016770</name>
</gene>
<dbReference type="InterPro" id="IPR015868">
    <property type="entry name" value="Glutaminase"/>
</dbReference>
<feature type="compositionally biased region" description="Polar residues" evidence="10">
    <location>
        <begin position="244"/>
        <end position="255"/>
    </location>
</feature>
<comment type="caution">
    <text evidence="12">The sequence shown here is derived from an EMBL/GenBank/DDBJ whole genome shotgun (WGS) entry which is preliminary data.</text>
</comment>
<dbReference type="SMART" id="SM00248">
    <property type="entry name" value="ANK"/>
    <property type="match status" value="2"/>
</dbReference>
<dbReference type="Gene3D" id="3.40.710.10">
    <property type="entry name" value="DD-peptidase/beta-lactamase superfamily"/>
    <property type="match status" value="1"/>
</dbReference>
<keyword evidence="5" id="KW-0378">Hydrolase</keyword>
<dbReference type="GO" id="GO:0006543">
    <property type="term" value="P:L-glutamine catabolic process"/>
    <property type="evidence" value="ECO:0007669"/>
    <property type="project" value="TreeGrafter"/>
</dbReference>
<evidence type="ECO:0000256" key="10">
    <source>
        <dbReference type="SAM" id="MobiDB-lite"/>
    </source>
</evidence>
<feature type="region of interest" description="Disordered" evidence="10">
    <location>
        <begin position="1"/>
        <end position="119"/>
    </location>
</feature>
<evidence type="ECO:0000256" key="7">
    <source>
        <dbReference type="ARBA" id="ARBA00049534"/>
    </source>
</evidence>
<protein>
    <recommendedName>
        <fullName evidence="3">glutaminase</fullName>
        <ecNumber evidence="3">3.5.1.2</ecNumber>
    </recommendedName>
    <alternativeName>
        <fullName evidence="8">L-glutamine amidohydrolase</fullName>
    </alternativeName>
</protein>
<evidence type="ECO:0000313" key="12">
    <source>
        <dbReference type="EMBL" id="KAK8380416.1"/>
    </source>
</evidence>
<comment type="subunit">
    <text evidence="2">Homotetramer.</text>
</comment>
<organism evidence="12 13">
    <name type="scientific">Scylla paramamosain</name>
    <name type="common">Mud crab</name>
    <dbReference type="NCBI Taxonomy" id="85552"/>
    <lineage>
        <taxon>Eukaryota</taxon>
        <taxon>Metazoa</taxon>
        <taxon>Ecdysozoa</taxon>
        <taxon>Arthropoda</taxon>
        <taxon>Crustacea</taxon>
        <taxon>Multicrustacea</taxon>
        <taxon>Malacostraca</taxon>
        <taxon>Eumalacostraca</taxon>
        <taxon>Eucarida</taxon>
        <taxon>Decapoda</taxon>
        <taxon>Pleocyemata</taxon>
        <taxon>Brachyura</taxon>
        <taxon>Eubrachyura</taxon>
        <taxon>Portunoidea</taxon>
        <taxon>Portunidae</taxon>
        <taxon>Portuninae</taxon>
        <taxon>Scylla</taxon>
    </lineage>
</organism>
<feature type="domain" description="Glutaminase EF-hand" evidence="11">
    <location>
        <begin position="505"/>
        <end position="591"/>
    </location>
</feature>
<dbReference type="PANTHER" id="PTHR12544">
    <property type="entry name" value="GLUTAMINASE"/>
    <property type="match status" value="1"/>
</dbReference>
<dbReference type="Gene3D" id="1.10.238.210">
    <property type="match status" value="1"/>
</dbReference>
<dbReference type="PANTHER" id="PTHR12544:SF29">
    <property type="entry name" value="GLUTAMINASE"/>
    <property type="match status" value="1"/>
</dbReference>
<dbReference type="Proteomes" id="UP001487740">
    <property type="component" value="Unassembled WGS sequence"/>
</dbReference>
<evidence type="ECO:0000313" key="13">
    <source>
        <dbReference type="Proteomes" id="UP001487740"/>
    </source>
</evidence>
<dbReference type="PROSITE" id="PS50088">
    <property type="entry name" value="ANK_REPEAT"/>
    <property type="match status" value="1"/>
</dbReference>
<evidence type="ECO:0000256" key="9">
    <source>
        <dbReference type="PROSITE-ProRule" id="PRU00023"/>
    </source>
</evidence>
<accession>A0AAW0SZ32</accession>
<evidence type="ECO:0000256" key="4">
    <source>
        <dbReference type="ARBA" id="ARBA00022737"/>
    </source>
</evidence>
<evidence type="ECO:0000256" key="5">
    <source>
        <dbReference type="ARBA" id="ARBA00022801"/>
    </source>
</evidence>
<feature type="region of interest" description="Disordered" evidence="10">
    <location>
        <begin position="391"/>
        <end position="444"/>
    </location>
</feature>
<evidence type="ECO:0000256" key="3">
    <source>
        <dbReference type="ARBA" id="ARBA00012918"/>
    </source>
</evidence>
<comment type="similarity">
    <text evidence="1">Belongs to the glutaminase family.</text>
</comment>
<dbReference type="InterPro" id="IPR012338">
    <property type="entry name" value="Beta-lactam/transpept-like"/>
</dbReference>
<comment type="catalytic activity">
    <reaction evidence="7">
        <text>L-glutamine + H2O = L-glutamate + NH4(+)</text>
        <dbReference type="Rhea" id="RHEA:15889"/>
        <dbReference type="ChEBI" id="CHEBI:15377"/>
        <dbReference type="ChEBI" id="CHEBI:28938"/>
        <dbReference type="ChEBI" id="CHEBI:29985"/>
        <dbReference type="ChEBI" id="CHEBI:58359"/>
        <dbReference type="EC" id="3.5.1.2"/>
    </reaction>
</comment>
<evidence type="ECO:0000259" key="11">
    <source>
        <dbReference type="Pfam" id="PF17959"/>
    </source>
</evidence>
<dbReference type="EMBL" id="JARAKH010000042">
    <property type="protein sequence ID" value="KAK8380416.1"/>
    <property type="molecule type" value="Genomic_DNA"/>
</dbReference>
<evidence type="ECO:0000256" key="6">
    <source>
        <dbReference type="ARBA" id="ARBA00023043"/>
    </source>
</evidence>
<dbReference type="InterPro" id="IPR041541">
    <property type="entry name" value="Glutaminase_EF-hand"/>
</dbReference>
<feature type="compositionally biased region" description="Polar residues" evidence="10">
    <location>
        <begin position="44"/>
        <end position="60"/>
    </location>
</feature>
<feature type="compositionally biased region" description="Basic residues" evidence="10">
    <location>
        <begin position="328"/>
        <end position="349"/>
    </location>
</feature>
<evidence type="ECO:0000256" key="8">
    <source>
        <dbReference type="ARBA" id="ARBA00077251"/>
    </source>
</evidence>
<evidence type="ECO:0000256" key="1">
    <source>
        <dbReference type="ARBA" id="ARBA00011076"/>
    </source>
</evidence>